<dbReference type="AlphaFoldDB" id="A0A1H3BYD9"/>
<accession>A0A1H3BYD9</accession>
<dbReference type="EMBL" id="FNNG01000011">
    <property type="protein sequence ID" value="SDX46775.1"/>
    <property type="molecule type" value="Genomic_DNA"/>
</dbReference>
<dbReference type="GO" id="GO:0032259">
    <property type="term" value="P:methylation"/>
    <property type="evidence" value="ECO:0007669"/>
    <property type="project" value="UniProtKB-KW"/>
</dbReference>
<dbReference type="Gene3D" id="3.40.50.150">
    <property type="entry name" value="Vaccinia Virus protein VP39"/>
    <property type="match status" value="1"/>
</dbReference>
<dbReference type="RefSeq" id="WP_093753927.1">
    <property type="nucleotide sequence ID" value="NZ_BSYN01000006.1"/>
</dbReference>
<keyword evidence="3" id="KW-1185">Reference proteome</keyword>
<proteinExistence type="predicted"/>
<dbReference type="Pfam" id="PF13847">
    <property type="entry name" value="Methyltransf_31"/>
    <property type="match status" value="1"/>
</dbReference>
<reference evidence="2 3" key="1">
    <citation type="submission" date="2016-10" db="EMBL/GenBank/DDBJ databases">
        <authorList>
            <person name="de Groot N.N."/>
        </authorList>
    </citation>
    <scope>NUCLEOTIDE SEQUENCE [LARGE SCALE GENOMIC DNA]</scope>
    <source>
        <strain evidence="2 3">DSM 23310</strain>
    </source>
</reference>
<dbReference type="InterPro" id="IPR025714">
    <property type="entry name" value="Methyltranfer_dom"/>
</dbReference>
<protein>
    <submittedName>
        <fullName evidence="2">Ubiquinone/menaquinone biosynthesis C-methylase UbiE</fullName>
    </submittedName>
</protein>
<dbReference type="SUPFAM" id="SSF53335">
    <property type="entry name" value="S-adenosyl-L-methionine-dependent methyltransferases"/>
    <property type="match status" value="1"/>
</dbReference>
<dbReference type="Proteomes" id="UP000198828">
    <property type="component" value="Unassembled WGS sequence"/>
</dbReference>
<keyword evidence="2" id="KW-0830">Ubiquinone</keyword>
<evidence type="ECO:0000313" key="2">
    <source>
        <dbReference type="EMBL" id="SDX46775.1"/>
    </source>
</evidence>
<organism evidence="2 3">
    <name type="scientific">Tepidimicrobium xylanilyticum</name>
    <dbReference type="NCBI Taxonomy" id="1123352"/>
    <lineage>
        <taxon>Bacteria</taxon>
        <taxon>Bacillati</taxon>
        <taxon>Bacillota</taxon>
        <taxon>Tissierellia</taxon>
        <taxon>Tissierellales</taxon>
        <taxon>Tepidimicrobiaceae</taxon>
        <taxon>Tepidimicrobium</taxon>
    </lineage>
</organism>
<feature type="domain" description="Methyltransferase" evidence="1">
    <location>
        <begin position="44"/>
        <end position="150"/>
    </location>
</feature>
<dbReference type="GO" id="GO:0008168">
    <property type="term" value="F:methyltransferase activity"/>
    <property type="evidence" value="ECO:0007669"/>
    <property type="project" value="UniProtKB-KW"/>
</dbReference>
<name>A0A1H3BYD9_9FIRM</name>
<gene>
    <name evidence="2" type="ORF">SAMN05660923_02356</name>
</gene>
<dbReference type="CDD" id="cd02440">
    <property type="entry name" value="AdoMet_MTases"/>
    <property type="match status" value="1"/>
</dbReference>
<dbReference type="OrthoDB" id="1707222at2"/>
<sequence>MTTYNRIAEYWDRVFSKTDIGPITSKSVGHDDLDRSLDWLCEDSSSILDFGCGNGVLLFKCCLRGTKNHRGIDISEEGIKVARKIQKDSEIGNFTFTVGGVEVLESVISDSFDGVILSNIIDNLIPSDAIKVLKEVKRILKIDGKVLIKLNPYLTDEQIKEWDIKIIERNLLDDGLYLWNLPTEDWTKLLEKYFSIVEYKDIYFPEHEQYNRLFLLCNNKKGEKLLKYA</sequence>
<evidence type="ECO:0000313" key="3">
    <source>
        <dbReference type="Proteomes" id="UP000198828"/>
    </source>
</evidence>
<keyword evidence="2" id="KW-0808">Transferase</keyword>
<evidence type="ECO:0000259" key="1">
    <source>
        <dbReference type="Pfam" id="PF13847"/>
    </source>
</evidence>
<keyword evidence="2" id="KW-0489">Methyltransferase</keyword>
<dbReference type="InterPro" id="IPR029063">
    <property type="entry name" value="SAM-dependent_MTases_sf"/>
</dbReference>